<comment type="cofactor">
    <cofactor evidence="1">
        <name>Zn(2+)</name>
        <dbReference type="ChEBI" id="CHEBI:29105"/>
    </cofactor>
</comment>
<dbReference type="PANTHER" id="PTHR43350">
    <property type="entry name" value="NAD-DEPENDENT ALCOHOL DEHYDROGENASE"/>
    <property type="match status" value="1"/>
</dbReference>
<dbReference type="EMBL" id="FNCJ01000037">
    <property type="protein sequence ID" value="SDI83235.1"/>
    <property type="molecule type" value="Genomic_DNA"/>
</dbReference>
<dbReference type="Pfam" id="PF08240">
    <property type="entry name" value="ADH_N"/>
    <property type="match status" value="1"/>
</dbReference>
<accession>A0A1G8NST0</accession>
<dbReference type="PANTHER" id="PTHR43350:SF17">
    <property type="entry name" value="NAD-DEPENDENT ALCOHOL DEHYDROGENASE"/>
    <property type="match status" value="1"/>
</dbReference>
<dbReference type="InterPro" id="IPR013154">
    <property type="entry name" value="ADH-like_N"/>
</dbReference>
<evidence type="ECO:0000256" key="4">
    <source>
        <dbReference type="ARBA" id="ARBA00022833"/>
    </source>
</evidence>
<comment type="similarity">
    <text evidence="2">Belongs to the zinc-containing alcohol dehydrogenase family.</text>
</comment>
<protein>
    <submittedName>
        <fullName evidence="8">Alcohol dehydrogenase</fullName>
    </submittedName>
</protein>
<name>A0A1G8NST0_9BURK</name>
<dbReference type="InterPro" id="IPR013149">
    <property type="entry name" value="ADH-like_C"/>
</dbReference>
<dbReference type="GO" id="GO:0046872">
    <property type="term" value="F:metal ion binding"/>
    <property type="evidence" value="ECO:0007669"/>
    <property type="project" value="UniProtKB-KW"/>
</dbReference>
<gene>
    <name evidence="8" type="ORF">SAMN05216466_13712</name>
</gene>
<feature type="domain" description="Alcohol dehydrogenase-like N-terminal" evidence="7">
    <location>
        <begin position="25"/>
        <end position="139"/>
    </location>
</feature>
<feature type="domain" description="Alcohol dehydrogenase-like C-terminal" evidence="6">
    <location>
        <begin position="184"/>
        <end position="316"/>
    </location>
</feature>
<dbReference type="Gene3D" id="3.90.180.10">
    <property type="entry name" value="Medium-chain alcohol dehydrogenases, catalytic domain"/>
    <property type="match status" value="1"/>
</dbReference>
<dbReference type="GO" id="GO:0016491">
    <property type="term" value="F:oxidoreductase activity"/>
    <property type="evidence" value="ECO:0007669"/>
    <property type="project" value="UniProtKB-KW"/>
</dbReference>
<dbReference type="InterPro" id="IPR036291">
    <property type="entry name" value="NAD(P)-bd_dom_sf"/>
</dbReference>
<organism evidence="8 9">
    <name type="scientific">Paraburkholderia phenazinium</name>
    <dbReference type="NCBI Taxonomy" id="60549"/>
    <lineage>
        <taxon>Bacteria</taxon>
        <taxon>Pseudomonadati</taxon>
        <taxon>Pseudomonadota</taxon>
        <taxon>Betaproteobacteria</taxon>
        <taxon>Burkholderiales</taxon>
        <taxon>Burkholderiaceae</taxon>
        <taxon>Paraburkholderia</taxon>
    </lineage>
</organism>
<dbReference type="SUPFAM" id="SSF50129">
    <property type="entry name" value="GroES-like"/>
    <property type="match status" value="1"/>
</dbReference>
<keyword evidence="4" id="KW-0862">Zinc</keyword>
<evidence type="ECO:0000259" key="7">
    <source>
        <dbReference type="Pfam" id="PF08240"/>
    </source>
</evidence>
<dbReference type="Proteomes" id="UP000199706">
    <property type="component" value="Unassembled WGS sequence"/>
</dbReference>
<dbReference type="OrthoDB" id="9787435at2"/>
<evidence type="ECO:0000256" key="5">
    <source>
        <dbReference type="ARBA" id="ARBA00023002"/>
    </source>
</evidence>
<proteinExistence type="inferred from homology"/>
<reference evidence="8 9" key="1">
    <citation type="submission" date="2016-10" db="EMBL/GenBank/DDBJ databases">
        <authorList>
            <person name="de Groot N.N."/>
        </authorList>
    </citation>
    <scope>NUCLEOTIDE SEQUENCE [LARGE SCALE GENOMIC DNA]</scope>
    <source>
        <strain evidence="8 9">LMG 2247</strain>
    </source>
</reference>
<dbReference type="RefSeq" id="WP_090695937.1">
    <property type="nucleotide sequence ID" value="NZ_CADERL010000008.1"/>
</dbReference>
<sequence>MKAWMLDQPGQPLALREVAQPQPRRGAVLVRMEAVPLLSYTRSYLEGKLPYAYPPGPFSPGTNGVGRVEALGEGVVAFRVGQRVAVNPYWVADETVREPAQALLGLTAISADSGALLAEFPHGTWRELAEFPAATLIALDGLDSKDSARLAVLAKLVVPFGGLRRGRLAAGETVVVNGASGYFGSAAVLAALAMGASQVVALGRRAEPLQALVGLGRGRVVPVLLSGEVAQDVAAIRAASGGGADLAFDMVGQATDPHATLAALRSLRRGGRLVLMGSMQVDLPIPYQEMLLNNWELIGHFMYTRADYLALVALVASGQISLDAVELKSYSFAGLEEAIDAAGEMAGLQCTVVDSDSAAGHAWG</sequence>
<dbReference type="InterPro" id="IPR011032">
    <property type="entry name" value="GroES-like_sf"/>
</dbReference>
<dbReference type="Gene3D" id="3.40.50.720">
    <property type="entry name" value="NAD(P)-binding Rossmann-like Domain"/>
    <property type="match status" value="1"/>
</dbReference>
<evidence type="ECO:0000256" key="2">
    <source>
        <dbReference type="ARBA" id="ARBA00008072"/>
    </source>
</evidence>
<evidence type="ECO:0000313" key="8">
    <source>
        <dbReference type="EMBL" id="SDI83235.1"/>
    </source>
</evidence>
<dbReference type="AlphaFoldDB" id="A0A1G8NST0"/>
<evidence type="ECO:0000259" key="6">
    <source>
        <dbReference type="Pfam" id="PF00107"/>
    </source>
</evidence>
<keyword evidence="3" id="KW-0479">Metal-binding</keyword>
<dbReference type="Pfam" id="PF00107">
    <property type="entry name" value="ADH_zinc_N"/>
    <property type="match status" value="1"/>
</dbReference>
<evidence type="ECO:0000256" key="1">
    <source>
        <dbReference type="ARBA" id="ARBA00001947"/>
    </source>
</evidence>
<evidence type="ECO:0000256" key="3">
    <source>
        <dbReference type="ARBA" id="ARBA00022723"/>
    </source>
</evidence>
<evidence type="ECO:0000313" key="9">
    <source>
        <dbReference type="Proteomes" id="UP000199706"/>
    </source>
</evidence>
<dbReference type="SUPFAM" id="SSF51735">
    <property type="entry name" value="NAD(P)-binding Rossmann-fold domains"/>
    <property type="match status" value="1"/>
</dbReference>
<keyword evidence="5" id="KW-0560">Oxidoreductase</keyword>